<dbReference type="Proteomes" id="UP000076715">
    <property type="component" value="Unassembled WGS sequence"/>
</dbReference>
<dbReference type="EMBL" id="LQRT01000060">
    <property type="protein sequence ID" value="KZS38224.1"/>
    <property type="molecule type" value="Genomic_DNA"/>
</dbReference>
<proteinExistence type="predicted"/>
<dbReference type="AlphaFoldDB" id="A0A162WPR3"/>
<protein>
    <submittedName>
        <fullName evidence="1">Uncharacterized protein</fullName>
    </submittedName>
</protein>
<dbReference type="RefSeq" id="WP_066320311.1">
    <property type="nucleotide sequence ID" value="NZ_CANLSS010000005.1"/>
</dbReference>
<evidence type="ECO:0000313" key="2">
    <source>
        <dbReference type="Proteomes" id="UP000076715"/>
    </source>
</evidence>
<evidence type="ECO:0000313" key="1">
    <source>
        <dbReference type="EMBL" id="KZS38224.1"/>
    </source>
</evidence>
<reference evidence="1 2" key="1">
    <citation type="submission" date="2016-01" db="EMBL/GenBank/DDBJ databases">
        <title>The draft genome sequence of Aquimarina sp. RZW4-3-2.</title>
        <authorList>
            <person name="Wang Y."/>
        </authorList>
    </citation>
    <scope>NUCLEOTIDE SEQUENCE [LARGE SCALE GENOMIC DNA]</scope>
    <source>
        <strain evidence="1 2">RZW4-3-2</strain>
    </source>
</reference>
<organism evidence="1 2">
    <name type="scientific">Aquimarina aggregata</name>
    <dbReference type="NCBI Taxonomy" id="1642818"/>
    <lineage>
        <taxon>Bacteria</taxon>
        <taxon>Pseudomonadati</taxon>
        <taxon>Bacteroidota</taxon>
        <taxon>Flavobacteriia</taxon>
        <taxon>Flavobacteriales</taxon>
        <taxon>Flavobacteriaceae</taxon>
        <taxon>Aquimarina</taxon>
    </lineage>
</organism>
<accession>A0A162WPR3</accession>
<gene>
    <name evidence="1" type="ORF">AWE51_19500</name>
</gene>
<keyword evidence="2" id="KW-1185">Reference proteome</keyword>
<dbReference type="OrthoDB" id="1162779at2"/>
<sequence>MTNKIMNRREEFSFLKGTWKQIKKINNTVNQFIDDLNNDKLYAINYANLRRRFIEEIENYKNNPELIDIEEFSMNYSFGYHYCNNIDDMNSKEAMFIEVKGYLKTLTIRA</sequence>
<comment type="caution">
    <text evidence="1">The sequence shown here is derived from an EMBL/GenBank/DDBJ whole genome shotgun (WGS) entry which is preliminary data.</text>
</comment>
<name>A0A162WPR3_9FLAO</name>